<dbReference type="OrthoDB" id="9812625at2"/>
<dbReference type="InterPro" id="IPR050740">
    <property type="entry name" value="Aldehyde_DH_Superfamily"/>
</dbReference>
<dbReference type="AlphaFoldDB" id="A0A1G8Y4A9"/>
<sequence length="484" mass="50830">MTDFTTYMCQANLIGGAWTGADSGKTIDVTNPATGEVIGTVPNCGADETNRAIAAAAKAFKSFSKTDLLYRVKLLQDLHDALMDNQKSLALLLTTEQGKPLFEAMGEVAISAAYIRWYAEEIRRAKGEIVPAPSAGRQLLVTRHPVGVVAAITPWNFPSSMLARKLGPALAAGCSVVAKPATATPYSGLAWGKLCEEVGYPAGVVNILTGSARAIGGAIMESPDVRKVTFTGSTEIGKQLIRQSADTVKKVSMELGGNAPFIVFDDADLDAAIEGAMIAKFRNMGQTCVCTNRFYVQAGIHDAFVAKLKEAVAALKVGNGAEDGVQQGPMIDMGAVEKVEEFIADATKKGASIVEGGKRHGNGGTYFEPTVVTGATADMQFATEEIFGPLAAVFKFDEEAEAIEAANATDFGLAAYAYTRDVGRVFRLNDALEYGLIGINAGLITTVEAPFGGLKESGMGKEGGSQGLDDYLETKYVCVAGLGS</sequence>
<feature type="domain" description="Aldehyde dehydrogenase" evidence="5">
    <location>
        <begin position="18"/>
        <end position="477"/>
    </location>
</feature>
<gene>
    <name evidence="6" type="ORF">SAMN04488026_102817</name>
</gene>
<dbReference type="InterPro" id="IPR016162">
    <property type="entry name" value="Ald_DH_N"/>
</dbReference>
<dbReference type="Pfam" id="PF00171">
    <property type="entry name" value="Aldedh"/>
    <property type="match status" value="1"/>
</dbReference>
<dbReference type="SUPFAM" id="SSF53720">
    <property type="entry name" value="ALDH-like"/>
    <property type="match status" value="1"/>
</dbReference>
<dbReference type="PROSITE" id="PS00070">
    <property type="entry name" value="ALDEHYDE_DEHYDR_CYS"/>
    <property type="match status" value="1"/>
</dbReference>
<accession>A0A1G8Y4A9</accession>
<dbReference type="FunFam" id="3.40.309.10:FF:000004">
    <property type="entry name" value="Succinate-semialdehyde dehydrogenase I"/>
    <property type="match status" value="1"/>
</dbReference>
<evidence type="ECO:0000256" key="1">
    <source>
        <dbReference type="ARBA" id="ARBA00009986"/>
    </source>
</evidence>
<dbReference type="Gene3D" id="3.40.605.10">
    <property type="entry name" value="Aldehyde Dehydrogenase, Chain A, domain 1"/>
    <property type="match status" value="1"/>
</dbReference>
<dbReference type="RefSeq" id="WP_093157205.1">
    <property type="nucleotide sequence ID" value="NZ_FNEK01000028.1"/>
</dbReference>
<dbReference type="Gene3D" id="3.40.309.10">
    <property type="entry name" value="Aldehyde Dehydrogenase, Chain A, domain 2"/>
    <property type="match status" value="1"/>
</dbReference>
<comment type="similarity">
    <text evidence="1 4">Belongs to the aldehyde dehydrogenase family.</text>
</comment>
<evidence type="ECO:0000256" key="2">
    <source>
        <dbReference type="ARBA" id="ARBA00023002"/>
    </source>
</evidence>
<dbReference type="PANTHER" id="PTHR43353">
    <property type="entry name" value="SUCCINATE-SEMIALDEHYDE DEHYDROGENASE, MITOCHONDRIAL"/>
    <property type="match status" value="1"/>
</dbReference>
<dbReference type="PANTHER" id="PTHR43353:SF5">
    <property type="entry name" value="SUCCINATE-SEMIALDEHYDE DEHYDROGENASE, MITOCHONDRIAL"/>
    <property type="match status" value="1"/>
</dbReference>
<protein>
    <submittedName>
        <fullName evidence="6">Succinate semialdehyde dehydrogenase</fullName>
    </submittedName>
</protein>
<dbReference type="InterPro" id="IPR015590">
    <property type="entry name" value="Aldehyde_DH_dom"/>
</dbReference>
<dbReference type="GO" id="GO:0004777">
    <property type="term" value="F:succinate-semialdehyde dehydrogenase (NAD+) activity"/>
    <property type="evidence" value="ECO:0007669"/>
    <property type="project" value="TreeGrafter"/>
</dbReference>
<dbReference type="InterPro" id="IPR016161">
    <property type="entry name" value="Ald_DH/histidinol_DH"/>
</dbReference>
<feature type="active site" evidence="3">
    <location>
        <position position="254"/>
    </location>
</feature>
<dbReference type="GO" id="GO:0005829">
    <property type="term" value="C:cytosol"/>
    <property type="evidence" value="ECO:0007669"/>
    <property type="project" value="TreeGrafter"/>
</dbReference>
<dbReference type="InterPro" id="IPR029510">
    <property type="entry name" value="Ald_DH_CS_GLU"/>
</dbReference>
<dbReference type="STRING" id="571298.SAMN04488026_102817"/>
<evidence type="ECO:0000256" key="4">
    <source>
        <dbReference type="RuleBase" id="RU003345"/>
    </source>
</evidence>
<keyword evidence="2 4" id="KW-0560">Oxidoreductase</keyword>
<dbReference type="EMBL" id="FNEK01000028">
    <property type="protein sequence ID" value="SDJ97662.1"/>
    <property type="molecule type" value="Genomic_DNA"/>
</dbReference>
<evidence type="ECO:0000256" key="3">
    <source>
        <dbReference type="PROSITE-ProRule" id="PRU10007"/>
    </source>
</evidence>
<dbReference type="InterPro" id="IPR016160">
    <property type="entry name" value="Ald_DH_CS_CYS"/>
</dbReference>
<name>A0A1G8Y4A9_9RHOB</name>
<proteinExistence type="inferred from homology"/>
<keyword evidence="7" id="KW-1185">Reference proteome</keyword>
<dbReference type="PROSITE" id="PS00687">
    <property type="entry name" value="ALDEHYDE_DEHYDR_GLU"/>
    <property type="match status" value="1"/>
</dbReference>
<dbReference type="GO" id="GO:0009450">
    <property type="term" value="P:gamma-aminobutyric acid catabolic process"/>
    <property type="evidence" value="ECO:0007669"/>
    <property type="project" value="TreeGrafter"/>
</dbReference>
<dbReference type="Proteomes" id="UP000199382">
    <property type="component" value="Unassembled WGS sequence"/>
</dbReference>
<dbReference type="FunFam" id="3.40.605.10:FF:000005">
    <property type="entry name" value="Succinate-semialdehyde dehydrogenase I"/>
    <property type="match status" value="1"/>
</dbReference>
<organism evidence="6 7">
    <name type="scientific">Aliiruegeria lutimaris</name>
    <dbReference type="NCBI Taxonomy" id="571298"/>
    <lineage>
        <taxon>Bacteria</taxon>
        <taxon>Pseudomonadati</taxon>
        <taxon>Pseudomonadota</taxon>
        <taxon>Alphaproteobacteria</taxon>
        <taxon>Rhodobacterales</taxon>
        <taxon>Roseobacteraceae</taxon>
        <taxon>Aliiruegeria</taxon>
    </lineage>
</organism>
<dbReference type="InterPro" id="IPR016163">
    <property type="entry name" value="Ald_DH_C"/>
</dbReference>
<dbReference type="CDD" id="cd07103">
    <property type="entry name" value="ALDH_F5_SSADH_GabD"/>
    <property type="match status" value="1"/>
</dbReference>
<evidence type="ECO:0000313" key="6">
    <source>
        <dbReference type="EMBL" id="SDJ97662.1"/>
    </source>
</evidence>
<reference evidence="6 7" key="1">
    <citation type="submission" date="2016-10" db="EMBL/GenBank/DDBJ databases">
        <authorList>
            <person name="de Groot N.N."/>
        </authorList>
    </citation>
    <scope>NUCLEOTIDE SEQUENCE [LARGE SCALE GENOMIC DNA]</scope>
    <source>
        <strain evidence="6 7">DSM 25294</strain>
    </source>
</reference>
<evidence type="ECO:0000313" key="7">
    <source>
        <dbReference type="Proteomes" id="UP000199382"/>
    </source>
</evidence>
<evidence type="ECO:0000259" key="5">
    <source>
        <dbReference type="Pfam" id="PF00171"/>
    </source>
</evidence>